<dbReference type="EC" id="3.2.1.25" evidence="3"/>
<keyword evidence="6" id="KW-0326">Glycosidase</keyword>
<dbReference type="Pfam" id="PF00703">
    <property type="entry name" value="Glyco_hydro_2"/>
    <property type="match status" value="1"/>
</dbReference>
<dbReference type="Pfam" id="PF22666">
    <property type="entry name" value="Glyco_hydro_2_N2"/>
    <property type="match status" value="1"/>
</dbReference>
<dbReference type="InterPro" id="IPR017853">
    <property type="entry name" value="GH"/>
</dbReference>
<keyword evidence="15" id="KW-1185">Reference proteome</keyword>
<evidence type="ECO:0000256" key="1">
    <source>
        <dbReference type="ARBA" id="ARBA00000829"/>
    </source>
</evidence>
<dbReference type="SUPFAM" id="SSF49303">
    <property type="entry name" value="beta-Galactosidase/glucuronidase domain"/>
    <property type="match status" value="1"/>
</dbReference>
<dbReference type="OrthoDB" id="2866996at2759"/>
<dbReference type="InterPro" id="IPR041447">
    <property type="entry name" value="Mannosidase_ig"/>
</dbReference>
<gene>
    <name evidence="14" type="ORF">VE01_07625</name>
</gene>
<evidence type="ECO:0000256" key="8">
    <source>
        <dbReference type="ARBA" id="ARBA00038429"/>
    </source>
</evidence>
<reference evidence="14 15" key="1">
    <citation type="submission" date="2016-03" db="EMBL/GenBank/DDBJ databases">
        <title>Comparative genomics of Pseudogymnoascus destructans, the fungus causing white-nose syndrome of bats.</title>
        <authorList>
            <person name="Palmer J.M."/>
            <person name="Drees K.P."/>
            <person name="Foster J.T."/>
            <person name="Lindner D.L."/>
        </authorList>
    </citation>
    <scope>NUCLEOTIDE SEQUENCE [LARGE SCALE GENOMIC DNA]</scope>
    <source>
        <strain evidence="14 15">UAMH 10579</strain>
    </source>
</reference>
<evidence type="ECO:0000256" key="2">
    <source>
        <dbReference type="ARBA" id="ARBA00004740"/>
    </source>
</evidence>
<dbReference type="InterPro" id="IPR050887">
    <property type="entry name" value="Beta-mannosidase_GH2"/>
</dbReference>
<evidence type="ECO:0000256" key="5">
    <source>
        <dbReference type="ARBA" id="ARBA00023277"/>
    </source>
</evidence>
<evidence type="ECO:0000259" key="12">
    <source>
        <dbReference type="Pfam" id="PF17786"/>
    </source>
</evidence>
<evidence type="ECO:0000256" key="9">
    <source>
        <dbReference type="ARBA" id="ARBA00041069"/>
    </source>
</evidence>
<dbReference type="Gene3D" id="2.60.40.10">
    <property type="entry name" value="Immunoglobulins"/>
    <property type="match status" value="1"/>
</dbReference>
<evidence type="ECO:0000313" key="14">
    <source>
        <dbReference type="EMBL" id="OBT95252.1"/>
    </source>
</evidence>
<comment type="catalytic activity">
    <reaction evidence="1">
        <text>Hydrolysis of terminal, non-reducing beta-D-mannose residues in beta-D-mannosides.</text>
        <dbReference type="EC" id="3.2.1.25"/>
    </reaction>
</comment>
<dbReference type="PANTHER" id="PTHR43730:SF1">
    <property type="entry name" value="BETA-MANNOSIDASE"/>
    <property type="match status" value="1"/>
</dbReference>
<dbReference type="FunFam" id="3.20.20.80:FF:000050">
    <property type="entry name" value="Beta-mannosidase B"/>
    <property type="match status" value="1"/>
</dbReference>
<comment type="similarity">
    <text evidence="8">Belongs to the glycosyl hydrolase 2 family. Beta-mannosidase B subfamily.</text>
</comment>
<feature type="domain" description="Beta-mannosidase-like galactose-binding" evidence="13">
    <location>
        <begin position="13"/>
        <end position="189"/>
    </location>
</feature>
<dbReference type="Gene3D" id="3.20.20.80">
    <property type="entry name" value="Glycosidases"/>
    <property type="match status" value="1"/>
</dbReference>
<dbReference type="Pfam" id="PF17786">
    <property type="entry name" value="Mannosidase_ig"/>
    <property type="match status" value="1"/>
</dbReference>
<dbReference type="AlphaFoldDB" id="A0A1B8GHC5"/>
<feature type="domain" description="Mannosidase Ig/CBM-like" evidence="12">
    <location>
        <begin position="693"/>
        <end position="777"/>
    </location>
</feature>
<dbReference type="InterPro" id="IPR036156">
    <property type="entry name" value="Beta-gal/glucu_dom_sf"/>
</dbReference>
<reference evidence="15" key="2">
    <citation type="journal article" date="2018" name="Nat. Commun.">
        <title>Extreme sensitivity to ultraviolet light in the fungal pathogen causing white-nose syndrome of bats.</title>
        <authorList>
            <person name="Palmer J.M."/>
            <person name="Drees K.P."/>
            <person name="Foster J.T."/>
            <person name="Lindner D.L."/>
        </authorList>
    </citation>
    <scope>NUCLEOTIDE SEQUENCE [LARGE SCALE GENOMIC DNA]</scope>
    <source>
        <strain evidence="15">UAMH 10579</strain>
    </source>
</reference>
<evidence type="ECO:0000256" key="3">
    <source>
        <dbReference type="ARBA" id="ARBA00012754"/>
    </source>
</evidence>
<dbReference type="Proteomes" id="UP000091956">
    <property type="component" value="Unassembled WGS sequence"/>
</dbReference>
<dbReference type="Gene3D" id="2.60.120.260">
    <property type="entry name" value="Galactose-binding domain-like"/>
    <property type="match status" value="1"/>
</dbReference>
<name>A0A1B8GHC5_9PEZI</name>
<sequence>MAGYTNQTLRSGWEFKQVGATEVPEWTCGFLPVAQFPTNVHLDLMAHDKIPDPFIGLNEYKVQWVGEQQWLYRTTFECPSVSGRKTILQFDGLDTFAIASLNGTKILEAENMHRIFRADITGTVEEGVNVLEILFDSAIIRGKQLMKETGFKPVGFTSSTDKSRLLVRKAQYHYAWNWGPELTTCGPWRPIHLEQYSARISDLHAKVEISVADKTSSISISAEVEGGKEGDIIKYALTGPDGASISTSSVKVTENKATDRFEVHDAKFWWPVGYGEQPLYTIDAHLIREGINIHQRSRKLGLRTVSLVQRPIVDQPGTSFFFEVNDVPIFSSGSNWCPADHFVPRVTPERYRTLLQMVVDGNQNMLRVWGGAIYEDDVFYDICDELGILVWNDFMFACGTYPADEDFRGRITEEVEDNIKRLRHHPSIVAWSGNNEDYLFAELFHTSYDINDPDPDNWLKTTFPARYIYEKMLPEICKKLIPDTPYHPGSPWGGKYFNDPTIGDTHMWEVWHHVSRPWQEYPKLGSRFISEFGISSLPHLDTIESFLIDSPPSERHPNSRTIDHHNKELQHERKMATYLVENFKYGFGLEEYIYITQLNQAEAMTCALRAWRREWKGTGKEYCGGSLIWQFNPTWQVTSKALVDYFNRPKMSYFTVKRDIAPISLGMERKEIKTPRSEFTRAFIDTETRILGWATNVTLKPVSYLLTIKAFELSTGKELFSQTKVQELGANITTELFDIELPRPCIVDEPVIMSTCLQTEQGTTIARCTNWPQPYRYINMPKPKLVIGIDGDRISARANVPVKGLAFYVKDVDAVSFDDNMLDLVPGDVQEIVARGLNGKAVTWRYYGME</sequence>
<dbReference type="InterPro" id="IPR008979">
    <property type="entry name" value="Galactose-bd-like_sf"/>
</dbReference>
<dbReference type="InterPro" id="IPR006102">
    <property type="entry name" value="Ig-like_GH2"/>
</dbReference>
<evidence type="ECO:0000256" key="6">
    <source>
        <dbReference type="ARBA" id="ARBA00023295"/>
    </source>
</evidence>
<evidence type="ECO:0000256" key="4">
    <source>
        <dbReference type="ARBA" id="ARBA00022801"/>
    </source>
</evidence>
<dbReference type="GO" id="GO:0000272">
    <property type="term" value="P:polysaccharide catabolic process"/>
    <property type="evidence" value="ECO:0007669"/>
    <property type="project" value="UniProtKB-KW"/>
</dbReference>
<dbReference type="GeneID" id="28841011"/>
<keyword evidence="7" id="KW-0624">Polysaccharide degradation</keyword>
<protein>
    <recommendedName>
        <fullName evidence="9">Beta-mannosidase B</fullName>
        <ecNumber evidence="3">3.2.1.25</ecNumber>
    </recommendedName>
    <alternativeName>
        <fullName evidence="10">Mannanase B</fullName>
    </alternativeName>
</protein>
<feature type="domain" description="Glycoside hydrolase family 2 immunoglobulin-like beta-sandwich" evidence="11">
    <location>
        <begin position="198"/>
        <end position="303"/>
    </location>
</feature>
<dbReference type="GO" id="GO:0006516">
    <property type="term" value="P:glycoprotein catabolic process"/>
    <property type="evidence" value="ECO:0007669"/>
    <property type="project" value="TreeGrafter"/>
</dbReference>
<accession>A0A1B8GHC5</accession>
<keyword evidence="5" id="KW-0119">Carbohydrate metabolism</keyword>
<evidence type="ECO:0000256" key="7">
    <source>
        <dbReference type="ARBA" id="ARBA00023326"/>
    </source>
</evidence>
<evidence type="ECO:0000259" key="11">
    <source>
        <dbReference type="Pfam" id="PF00703"/>
    </source>
</evidence>
<dbReference type="GO" id="GO:0004567">
    <property type="term" value="F:beta-mannosidase activity"/>
    <property type="evidence" value="ECO:0007669"/>
    <property type="project" value="UniProtKB-EC"/>
</dbReference>
<dbReference type="SUPFAM" id="SSF51445">
    <property type="entry name" value="(Trans)glycosidases"/>
    <property type="match status" value="1"/>
</dbReference>
<dbReference type="SUPFAM" id="SSF49785">
    <property type="entry name" value="Galactose-binding domain-like"/>
    <property type="match status" value="1"/>
</dbReference>
<dbReference type="EMBL" id="KV460237">
    <property type="protein sequence ID" value="OBT95252.1"/>
    <property type="molecule type" value="Genomic_DNA"/>
</dbReference>
<proteinExistence type="inferred from homology"/>
<evidence type="ECO:0000256" key="10">
    <source>
        <dbReference type="ARBA" id="ARBA00041614"/>
    </source>
</evidence>
<evidence type="ECO:0000259" key="13">
    <source>
        <dbReference type="Pfam" id="PF22666"/>
    </source>
</evidence>
<keyword evidence="4" id="KW-0378">Hydrolase</keyword>
<comment type="pathway">
    <text evidence="2">Glycan metabolism; N-glycan degradation.</text>
</comment>
<dbReference type="STRING" id="342668.A0A1B8GHC5"/>
<dbReference type="RefSeq" id="XP_018128985.1">
    <property type="nucleotide sequence ID" value="XM_018277058.2"/>
</dbReference>
<dbReference type="InterPro" id="IPR013783">
    <property type="entry name" value="Ig-like_fold"/>
</dbReference>
<dbReference type="InterPro" id="IPR054593">
    <property type="entry name" value="Beta-mannosidase-like_N2"/>
</dbReference>
<organism evidence="14 15">
    <name type="scientific">Pseudogymnoascus verrucosus</name>
    <dbReference type="NCBI Taxonomy" id="342668"/>
    <lineage>
        <taxon>Eukaryota</taxon>
        <taxon>Fungi</taxon>
        <taxon>Dikarya</taxon>
        <taxon>Ascomycota</taxon>
        <taxon>Pezizomycotina</taxon>
        <taxon>Leotiomycetes</taxon>
        <taxon>Thelebolales</taxon>
        <taxon>Thelebolaceae</taxon>
        <taxon>Pseudogymnoascus</taxon>
    </lineage>
</organism>
<dbReference type="PANTHER" id="PTHR43730">
    <property type="entry name" value="BETA-MANNOSIDASE"/>
    <property type="match status" value="1"/>
</dbReference>
<evidence type="ECO:0000313" key="15">
    <source>
        <dbReference type="Proteomes" id="UP000091956"/>
    </source>
</evidence>